<keyword evidence="2" id="KW-0812">Transmembrane</keyword>
<sequence>MLSPLLASRSEEYRLMFRLPPDEVLVQDFNCALQENILLQGHMYLFLHHICFYSNIFGYETKKTIPLQDVTDVRKAKTAAIFPNAIEIVAGAKRHFFGSFLVRDEAYRIIVDGWEQHVSDARLLIERQDAKSASSSDENGYVLLEEGKESKQDEVGYFECRSANPTAIIGGSADCGDPDASTSKRFLKAPVDGTEDNPGSLNPFNLQPFDDDAPNVPESYTLITESKFQVPVEVFFNVLLSDGALGFLDDLHKKCGDKDDLQNFVVPIGVWMGKEDLCKIWDMSGGSEASSVQKQTSQEIGDAPYGDHFIVEGIWDVEQDSLDENSCHLRHEQQQQQQQQQQSL</sequence>
<dbReference type="PANTHER" id="PTHR47666:SF1">
    <property type="entry name" value="PROTEIN VASCULAR ASSOCIATED DEATH 1, CHLOROPLASTIC"/>
    <property type="match status" value="1"/>
</dbReference>
<keyword evidence="4" id="KW-0472">Membrane</keyword>
<dbReference type="eggNOG" id="KOG1032">
    <property type="taxonomic scope" value="Eukaryota"/>
</dbReference>
<evidence type="ECO:0000256" key="3">
    <source>
        <dbReference type="ARBA" id="ARBA00022989"/>
    </source>
</evidence>
<comment type="subcellular location">
    <subcellularLocation>
        <location evidence="1">Membrane</location>
        <topology evidence="1">Single-pass membrane protein</topology>
    </subcellularLocation>
</comment>
<evidence type="ECO:0000256" key="1">
    <source>
        <dbReference type="ARBA" id="ARBA00004167"/>
    </source>
</evidence>
<dbReference type="Gene3D" id="2.30.29.30">
    <property type="entry name" value="Pleckstrin-homology domain (PH domain)/Phosphotyrosine-binding domain (PTB)"/>
    <property type="match status" value="1"/>
</dbReference>
<dbReference type="InterPro" id="IPR011993">
    <property type="entry name" value="PH-like_dom_sf"/>
</dbReference>
<accession>M7YHF6</accession>
<dbReference type="AlphaFoldDB" id="M7YHF6"/>
<reference evidence="5" key="1">
    <citation type="journal article" date="2013" name="Nature">
        <title>Draft genome of the wheat A-genome progenitor Triticum urartu.</title>
        <authorList>
            <person name="Ling H.Q."/>
            <person name="Zhao S."/>
            <person name="Liu D."/>
            <person name="Wang J."/>
            <person name="Sun H."/>
            <person name="Zhang C."/>
            <person name="Fan H."/>
            <person name="Li D."/>
            <person name="Dong L."/>
            <person name="Tao Y."/>
            <person name="Gao C."/>
            <person name="Wu H."/>
            <person name="Li Y."/>
            <person name="Cui Y."/>
            <person name="Guo X."/>
            <person name="Zheng S."/>
            <person name="Wang B."/>
            <person name="Yu K."/>
            <person name="Liang Q."/>
            <person name="Yang W."/>
            <person name="Lou X."/>
            <person name="Chen J."/>
            <person name="Feng M."/>
            <person name="Jian J."/>
            <person name="Zhang X."/>
            <person name="Luo G."/>
            <person name="Jiang Y."/>
            <person name="Liu J."/>
            <person name="Wang Z."/>
            <person name="Sha Y."/>
            <person name="Zhang B."/>
            <person name="Wu H."/>
            <person name="Tang D."/>
            <person name="Shen Q."/>
            <person name="Xue P."/>
            <person name="Zou S."/>
            <person name="Wang X."/>
            <person name="Liu X."/>
            <person name="Wang F."/>
            <person name="Yang Y."/>
            <person name="An X."/>
            <person name="Dong Z."/>
            <person name="Zhang K."/>
            <person name="Zhang X."/>
            <person name="Luo M.C."/>
            <person name="Dvorak J."/>
            <person name="Tong Y."/>
            <person name="Wang J."/>
            <person name="Yang H."/>
            <person name="Li Z."/>
            <person name="Wang D."/>
            <person name="Zhang A."/>
            <person name="Wang J."/>
        </authorList>
    </citation>
    <scope>NUCLEOTIDE SEQUENCE</scope>
</reference>
<gene>
    <name evidence="5" type="ORF">TRIUR3_13016</name>
</gene>
<evidence type="ECO:0000256" key="4">
    <source>
        <dbReference type="ARBA" id="ARBA00023136"/>
    </source>
</evidence>
<dbReference type="PANTHER" id="PTHR47666">
    <property type="entry name" value="PROTEIN VASCULAR ASSOCIATED DEATH 1, CHLOROPLASTIC"/>
    <property type="match status" value="1"/>
</dbReference>
<dbReference type="InterPro" id="IPR004182">
    <property type="entry name" value="GRAM"/>
</dbReference>
<name>M7YHF6_TRIUA</name>
<dbReference type="FunFam" id="2.30.29.30:FF:000008">
    <property type="entry name" value="GRAM domain containing 1B"/>
    <property type="match status" value="1"/>
</dbReference>
<dbReference type="SMART" id="SM00568">
    <property type="entry name" value="GRAM"/>
    <property type="match status" value="1"/>
</dbReference>
<dbReference type="GO" id="GO:0043069">
    <property type="term" value="P:negative regulation of programmed cell death"/>
    <property type="evidence" value="ECO:0007669"/>
    <property type="project" value="TreeGrafter"/>
</dbReference>
<evidence type="ECO:0000256" key="2">
    <source>
        <dbReference type="ARBA" id="ARBA00022692"/>
    </source>
</evidence>
<dbReference type="OMA" id="RISCISF"/>
<proteinExistence type="predicted"/>
<dbReference type="EMBL" id="KD271912">
    <property type="protein sequence ID" value="EMS46617.1"/>
    <property type="molecule type" value="Genomic_DNA"/>
</dbReference>
<dbReference type="Pfam" id="PF02893">
    <property type="entry name" value="GRAM"/>
    <property type="match status" value="1"/>
</dbReference>
<protein>
    <submittedName>
        <fullName evidence="5">Uncharacterized protein</fullName>
    </submittedName>
</protein>
<dbReference type="GO" id="GO:0016020">
    <property type="term" value="C:membrane"/>
    <property type="evidence" value="ECO:0007669"/>
    <property type="project" value="UniProtKB-SubCell"/>
</dbReference>
<dbReference type="CDD" id="cd13220">
    <property type="entry name" value="PH-GRAM_GRAMDC"/>
    <property type="match status" value="1"/>
</dbReference>
<keyword evidence="3" id="KW-1133">Transmembrane helix</keyword>
<dbReference type="STRING" id="4572.M7YHF6"/>
<evidence type="ECO:0000313" key="5">
    <source>
        <dbReference type="EMBL" id="EMS46617.1"/>
    </source>
</evidence>
<organism evidence="5">
    <name type="scientific">Triticum urartu</name>
    <name type="common">Red wild einkorn</name>
    <name type="synonym">Crithodium urartu</name>
    <dbReference type="NCBI Taxonomy" id="4572"/>
    <lineage>
        <taxon>Eukaryota</taxon>
        <taxon>Viridiplantae</taxon>
        <taxon>Streptophyta</taxon>
        <taxon>Embryophyta</taxon>
        <taxon>Tracheophyta</taxon>
        <taxon>Spermatophyta</taxon>
        <taxon>Magnoliopsida</taxon>
        <taxon>Liliopsida</taxon>
        <taxon>Poales</taxon>
        <taxon>Poaceae</taxon>
        <taxon>BOP clade</taxon>
        <taxon>Pooideae</taxon>
        <taxon>Triticodae</taxon>
        <taxon>Triticeae</taxon>
        <taxon>Triticinae</taxon>
        <taxon>Triticum</taxon>
    </lineage>
</organism>